<dbReference type="PANTHER" id="PTHR40465:SF1">
    <property type="entry name" value="DUF6534 DOMAIN-CONTAINING PROTEIN"/>
    <property type="match status" value="1"/>
</dbReference>
<dbReference type="EMBL" id="JBAHYK010000032">
    <property type="protein sequence ID" value="KAL0580374.1"/>
    <property type="molecule type" value="Genomic_DNA"/>
</dbReference>
<reference evidence="4 5" key="1">
    <citation type="submission" date="2024-02" db="EMBL/GenBank/DDBJ databases">
        <title>A draft genome for the cacao thread blight pathogen Marasmius crinis-equi.</title>
        <authorList>
            <person name="Cohen S.P."/>
            <person name="Baruah I.K."/>
            <person name="Amoako-Attah I."/>
            <person name="Bukari Y."/>
            <person name="Meinhardt L.W."/>
            <person name="Bailey B.A."/>
        </authorList>
    </citation>
    <scope>NUCLEOTIDE SEQUENCE [LARGE SCALE GENOMIC DNA]</scope>
    <source>
        <strain evidence="4 5">GH-76</strain>
    </source>
</reference>
<dbReference type="Proteomes" id="UP001465976">
    <property type="component" value="Unassembled WGS sequence"/>
</dbReference>
<evidence type="ECO:0000313" key="5">
    <source>
        <dbReference type="Proteomes" id="UP001465976"/>
    </source>
</evidence>
<dbReference type="InterPro" id="IPR045339">
    <property type="entry name" value="DUF6534"/>
</dbReference>
<feature type="transmembrane region" description="Helical" evidence="2">
    <location>
        <begin position="199"/>
        <end position="222"/>
    </location>
</feature>
<feature type="region of interest" description="Disordered" evidence="1">
    <location>
        <begin position="270"/>
        <end position="290"/>
    </location>
</feature>
<keyword evidence="2" id="KW-1133">Transmembrane helix</keyword>
<feature type="transmembrane region" description="Helical" evidence="2">
    <location>
        <begin position="89"/>
        <end position="107"/>
    </location>
</feature>
<feature type="transmembrane region" description="Helical" evidence="2">
    <location>
        <begin position="159"/>
        <end position="183"/>
    </location>
</feature>
<feature type="transmembrane region" description="Helical" evidence="2">
    <location>
        <begin position="119"/>
        <end position="139"/>
    </location>
</feature>
<organism evidence="4 5">
    <name type="scientific">Marasmius crinis-equi</name>
    <dbReference type="NCBI Taxonomy" id="585013"/>
    <lineage>
        <taxon>Eukaryota</taxon>
        <taxon>Fungi</taxon>
        <taxon>Dikarya</taxon>
        <taxon>Basidiomycota</taxon>
        <taxon>Agaricomycotina</taxon>
        <taxon>Agaricomycetes</taxon>
        <taxon>Agaricomycetidae</taxon>
        <taxon>Agaricales</taxon>
        <taxon>Marasmiineae</taxon>
        <taxon>Marasmiaceae</taxon>
        <taxon>Marasmius</taxon>
    </lineage>
</organism>
<evidence type="ECO:0000259" key="3">
    <source>
        <dbReference type="Pfam" id="PF20152"/>
    </source>
</evidence>
<keyword evidence="5" id="KW-1185">Reference proteome</keyword>
<keyword evidence="2" id="KW-0812">Transmembrane</keyword>
<comment type="caution">
    <text evidence="4">The sequence shown here is derived from an EMBL/GenBank/DDBJ whole genome shotgun (WGS) entry which is preliminary data.</text>
</comment>
<feature type="transmembrane region" description="Helical" evidence="2">
    <location>
        <begin position="12"/>
        <end position="33"/>
    </location>
</feature>
<feature type="domain" description="DUF6534" evidence="3">
    <location>
        <begin position="168"/>
        <end position="254"/>
    </location>
</feature>
<sequence>MTALDEGIGALYIGLVVCTFLHGVTLSQAWHFFSSQNRTFEDPWSLKALVAAVVALDFIHQVCTSIWLYEFLITDFGNFTALALLPRSYLGMAVPTGIATILVQGFYVWRIWKLANKNWIIPGVISLCAIAQEATQLYSMTVIAANRDSTQFTGDLTTIVIVVNGLGAGVDVLIALSMVYLLGRRRSKIIKTNRMLRQIAIYSVTTGAMTSICALMVLVTAIKFKTAQYVLLFYLMLTRMYANSLLATLNVRDSIKASNSGGAIVNSSGFTHPQLSNHPPATSRSDAYHLDDLKRPPRDLGEDSIAIKIDRQTEVGVY</sequence>
<gene>
    <name evidence="4" type="ORF">V5O48_001619</name>
</gene>
<keyword evidence="2" id="KW-0472">Membrane</keyword>
<evidence type="ECO:0000256" key="1">
    <source>
        <dbReference type="SAM" id="MobiDB-lite"/>
    </source>
</evidence>
<feature type="transmembrane region" description="Helical" evidence="2">
    <location>
        <begin position="45"/>
        <end position="69"/>
    </location>
</feature>
<evidence type="ECO:0000256" key="2">
    <source>
        <dbReference type="SAM" id="Phobius"/>
    </source>
</evidence>
<proteinExistence type="predicted"/>
<feature type="transmembrane region" description="Helical" evidence="2">
    <location>
        <begin position="228"/>
        <end position="249"/>
    </location>
</feature>
<accession>A0ABR3FY87</accession>
<protein>
    <recommendedName>
        <fullName evidence="3">DUF6534 domain-containing protein</fullName>
    </recommendedName>
</protein>
<name>A0ABR3FY87_9AGAR</name>
<dbReference type="PANTHER" id="PTHR40465">
    <property type="entry name" value="CHROMOSOME 1, WHOLE GENOME SHOTGUN SEQUENCE"/>
    <property type="match status" value="1"/>
</dbReference>
<evidence type="ECO:0000313" key="4">
    <source>
        <dbReference type="EMBL" id="KAL0580374.1"/>
    </source>
</evidence>
<feature type="compositionally biased region" description="Polar residues" evidence="1">
    <location>
        <begin position="270"/>
        <end position="285"/>
    </location>
</feature>
<dbReference type="Pfam" id="PF20152">
    <property type="entry name" value="DUF6534"/>
    <property type="match status" value="1"/>
</dbReference>